<dbReference type="AlphaFoldDB" id="A0A9W6ISZ3"/>
<evidence type="ECO:0008006" key="3">
    <source>
        <dbReference type="Google" id="ProtNLM"/>
    </source>
</evidence>
<reference evidence="1" key="1">
    <citation type="journal article" date="2014" name="Int. J. Syst. Evol. Microbiol.">
        <title>Complete genome sequence of Corynebacterium casei LMG S-19264T (=DSM 44701T), isolated from a smear-ripened cheese.</title>
        <authorList>
            <consortium name="US DOE Joint Genome Institute (JGI-PGF)"/>
            <person name="Walter F."/>
            <person name="Albersmeier A."/>
            <person name="Kalinowski J."/>
            <person name="Ruckert C."/>
        </authorList>
    </citation>
    <scope>NUCLEOTIDE SEQUENCE</scope>
    <source>
        <strain evidence="1">VKM B-1606</strain>
    </source>
</reference>
<evidence type="ECO:0000313" key="2">
    <source>
        <dbReference type="Proteomes" id="UP001143400"/>
    </source>
</evidence>
<accession>A0A9W6ISZ3</accession>
<evidence type="ECO:0000313" key="1">
    <source>
        <dbReference type="EMBL" id="GLK55938.1"/>
    </source>
</evidence>
<dbReference type="Proteomes" id="UP001143400">
    <property type="component" value="Unassembled WGS sequence"/>
</dbReference>
<organism evidence="1 2">
    <name type="scientific">Methylopila capsulata</name>
    <dbReference type="NCBI Taxonomy" id="61654"/>
    <lineage>
        <taxon>Bacteria</taxon>
        <taxon>Pseudomonadati</taxon>
        <taxon>Pseudomonadota</taxon>
        <taxon>Alphaproteobacteria</taxon>
        <taxon>Hyphomicrobiales</taxon>
        <taxon>Methylopilaceae</taxon>
        <taxon>Methylopila</taxon>
    </lineage>
</organism>
<dbReference type="EMBL" id="BSFF01000002">
    <property type="protein sequence ID" value="GLK55938.1"/>
    <property type="molecule type" value="Genomic_DNA"/>
</dbReference>
<protein>
    <recommendedName>
        <fullName evidence="3">CsbD family protein</fullName>
    </recommendedName>
</protein>
<gene>
    <name evidence="1" type="ORF">GCM10008170_19570</name>
</gene>
<dbReference type="SUPFAM" id="SSF69047">
    <property type="entry name" value="Hypothetical protein YjbJ"/>
    <property type="match status" value="1"/>
</dbReference>
<comment type="caution">
    <text evidence="1">The sequence shown here is derived from an EMBL/GenBank/DDBJ whole genome shotgun (WGS) entry which is preliminary data.</text>
</comment>
<sequence>MNADRIEGHGKQIKGKLMQLWAGLTGDAALSRRGHAIELVGSAQAGFGRAMGMARAHLGFRRRLGV</sequence>
<dbReference type="InterPro" id="IPR036629">
    <property type="entry name" value="YjbJ_sf"/>
</dbReference>
<proteinExistence type="predicted"/>
<dbReference type="Gene3D" id="1.10.1470.10">
    <property type="entry name" value="YjbJ"/>
    <property type="match status" value="1"/>
</dbReference>
<reference evidence="1" key="2">
    <citation type="submission" date="2023-01" db="EMBL/GenBank/DDBJ databases">
        <authorList>
            <person name="Sun Q."/>
            <person name="Evtushenko L."/>
        </authorList>
    </citation>
    <scope>NUCLEOTIDE SEQUENCE</scope>
    <source>
        <strain evidence="1">VKM B-1606</strain>
    </source>
</reference>
<name>A0A9W6ISZ3_9HYPH</name>